<accession>A0ABN6XME0</accession>
<dbReference type="EMBL" id="AP027731">
    <property type="protein sequence ID" value="BDZ46124.1"/>
    <property type="molecule type" value="Genomic_DNA"/>
</dbReference>
<dbReference type="SUPFAM" id="SSF54637">
    <property type="entry name" value="Thioesterase/thiol ester dehydrase-isomerase"/>
    <property type="match status" value="1"/>
</dbReference>
<sequence>MRYDSPVSLLEAVGTDLGATDWFEIDQDRIAAFGAATDDLQWIHLDPERARQGPFGGTIAHGYLTQSLLVPLTQRLLQVAGTDLVVNAGTDRVRFLTPVPSGARIRLRATIAAAERVSMGVRVKVAATVEILGVERPALVAETLTIYVPSAPTAGDS</sequence>
<proteinExistence type="inferred from homology"/>
<dbReference type="InterPro" id="IPR029069">
    <property type="entry name" value="HotDog_dom_sf"/>
</dbReference>
<feature type="domain" description="MaoC-like" evidence="2">
    <location>
        <begin position="12"/>
        <end position="125"/>
    </location>
</feature>
<dbReference type="Proteomes" id="UP001321498">
    <property type="component" value="Chromosome"/>
</dbReference>
<name>A0ABN6XME0_9MICO</name>
<evidence type="ECO:0000313" key="3">
    <source>
        <dbReference type="EMBL" id="BDZ46124.1"/>
    </source>
</evidence>
<keyword evidence="4" id="KW-1185">Reference proteome</keyword>
<organism evidence="3 4">
    <name type="scientific">Naasia aerilata</name>
    <dbReference type="NCBI Taxonomy" id="1162966"/>
    <lineage>
        <taxon>Bacteria</taxon>
        <taxon>Bacillati</taxon>
        <taxon>Actinomycetota</taxon>
        <taxon>Actinomycetes</taxon>
        <taxon>Micrococcales</taxon>
        <taxon>Microbacteriaceae</taxon>
        <taxon>Naasia</taxon>
    </lineage>
</organism>
<dbReference type="RefSeq" id="WP_434017195.1">
    <property type="nucleotide sequence ID" value="NZ_AP027731.1"/>
</dbReference>
<dbReference type="InterPro" id="IPR039375">
    <property type="entry name" value="NodN-like"/>
</dbReference>
<dbReference type="CDD" id="cd03450">
    <property type="entry name" value="NodN"/>
    <property type="match status" value="1"/>
</dbReference>
<dbReference type="Gene3D" id="3.10.129.10">
    <property type="entry name" value="Hotdog Thioesterase"/>
    <property type="match status" value="1"/>
</dbReference>
<reference evidence="4" key="1">
    <citation type="journal article" date="2019" name="Int. J. Syst. Evol. Microbiol.">
        <title>The Global Catalogue of Microorganisms (GCM) 10K type strain sequencing project: providing services to taxonomists for standard genome sequencing and annotation.</title>
        <authorList>
            <consortium name="The Broad Institute Genomics Platform"/>
            <consortium name="The Broad Institute Genome Sequencing Center for Infectious Disease"/>
            <person name="Wu L."/>
            <person name="Ma J."/>
        </authorList>
    </citation>
    <scope>NUCLEOTIDE SEQUENCE [LARGE SCALE GENOMIC DNA]</scope>
    <source>
        <strain evidence="4">NBRC 108725</strain>
    </source>
</reference>
<evidence type="ECO:0000313" key="4">
    <source>
        <dbReference type="Proteomes" id="UP001321498"/>
    </source>
</evidence>
<dbReference type="InterPro" id="IPR002539">
    <property type="entry name" value="MaoC-like_dom"/>
</dbReference>
<dbReference type="PANTHER" id="PTHR42993:SF1">
    <property type="entry name" value="MAOC-LIKE DEHYDRATASE DOMAIN-CONTAINING PROTEIN"/>
    <property type="match status" value="1"/>
</dbReference>
<evidence type="ECO:0000259" key="2">
    <source>
        <dbReference type="Pfam" id="PF01575"/>
    </source>
</evidence>
<protein>
    <submittedName>
        <fullName evidence="3">MaoC family dehydratase</fullName>
    </submittedName>
</protein>
<evidence type="ECO:0000256" key="1">
    <source>
        <dbReference type="ARBA" id="ARBA00005254"/>
    </source>
</evidence>
<gene>
    <name evidence="3" type="ORF">GCM10025866_20330</name>
</gene>
<dbReference type="PANTHER" id="PTHR42993">
    <property type="entry name" value="MAOC-LIKE DEHYDRATASE DOMAIN-CONTAINING PROTEIN"/>
    <property type="match status" value="1"/>
</dbReference>
<dbReference type="Pfam" id="PF01575">
    <property type="entry name" value="MaoC_dehydratas"/>
    <property type="match status" value="1"/>
</dbReference>
<comment type="similarity">
    <text evidence="1">Belongs to the enoyl-CoA hydratase/isomerase family.</text>
</comment>